<protein>
    <submittedName>
        <fullName evidence="1">Uncharacterized protein</fullName>
    </submittedName>
</protein>
<dbReference type="EMBL" id="LAZR01012180">
    <property type="protein sequence ID" value="KKM28154.1"/>
    <property type="molecule type" value="Genomic_DNA"/>
</dbReference>
<evidence type="ECO:0000313" key="1">
    <source>
        <dbReference type="EMBL" id="KKM28154.1"/>
    </source>
</evidence>
<organism evidence="1">
    <name type="scientific">marine sediment metagenome</name>
    <dbReference type="NCBI Taxonomy" id="412755"/>
    <lineage>
        <taxon>unclassified sequences</taxon>
        <taxon>metagenomes</taxon>
        <taxon>ecological metagenomes</taxon>
    </lineage>
</organism>
<reference evidence="1" key="1">
    <citation type="journal article" date="2015" name="Nature">
        <title>Complex archaea that bridge the gap between prokaryotes and eukaryotes.</title>
        <authorList>
            <person name="Spang A."/>
            <person name="Saw J.H."/>
            <person name="Jorgensen S.L."/>
            <person name="Zaremba-Niedzwiedzka K."/>
            <person name="Martijn J."/>
            <person name="Lind A.E."/>
            <person name="van Eijk R."/>
            <person name="Schleper C."/>
            <person name="Guy L."/>
            <person name="Ettema T.J."/>
        </authorList>
    </citation>
    <scope>NUCLEOTIDE SEQUENCE</scope>
</reference>
<accession>A0A0F9J6W2</accession>
<comment type="caution">
    <text evidence="1">The sequence shown here is derived from an EMBL/GenBank/DDBJ whole genome shotgun (WGS) entry which is preliminary data.</text>
</comment>
<sequence length="230" mass="25949">MRLAILALGASLKQYPGKGGDQYKNPYDQVWALNGMAFFPDCQDIDRLYVMDDLVYRLPVYSGEELAKSLQKYEKRIITSRVYNDWPTAERFPIEDCVEEFGLPLGIAMYSSPDYMIAHALMDGFTSIDLFGVDNLDKVAPEMTSSTAKWIGVAQSRGVTVNTFQGSHHQYHCSNAIAMEYGLYGYAFKPRIETLAFPDDEFIEVVKDDTNGYTAGHIKWPAQSGTQIYD</sequence>
<proteinExistence type="predicted"/>
<gene>
    <name evidence="1" type="ORF">LCGC14_1567540</name>
</gene>
<name>A0A0F9J6W2_9ZZZZ</name>
<dbReference type="AlphaFoldDB" id="A0A0F9J6W2"/>